<evidence type="ECO:0000259" key="6">
    <source>
        <dbReference type="PROSITE" id="PS50941"/>
    </source>
</evidence>
<keyword evidence="2 5" id="KW-0732">Signal</keyword>
<dbReference type="PANTHER" id="PTHR47849:SF7">
    <property type="entry name" value="CHITIN-BINDING TYPE-1 DOMAIN-CONTAINING PROTEIN"/>
    <property type="match status" value="1"/>
</dbReference>
<dbReference type="Gramene" id="PHT88372">
    <property type="protein sequence ID" value="PHT88372"/>
    <property type="gene ID" value="T459_10478"/>
</dbReference>
<name>A0A2G3A2C3_CAPAN</name>
<dbReference type="Gene3D" id="3.30.60.10">
    <property type="entry name" value="Endochitinase-like"/>
    <property type="match status" value="1"/>
</dbReference>
<dbReference type="SMART" id="SM00270">
    <property type="entry name" value="ChtBD1"/>
    <property type="match status" value="1"/>
</dbReference>
<dbReference type="InterPro" id="IPR001002">
    <property type="entry name" value="Chitin-bd_1"/>
</dbReference>
<organism evidence="7 8">
    <name type="scientific">Capsicum annuum</name>
    <name type="common">Capsicum pepper</name>
    <dbReference type="NCBI Taxonomy" id="4072"/>
    <lineage>
        <taxon>Eukaryota</taxon>
        <taxon>Viridiplantae</taxon>
        <taxon>Streptophyta</taxon>
        <taxon>Embryophyta</taxon>
        <taxon>Tracheophyta</taxon>
        <taxon>Spermatophyta</taxon>
        <taxon>Magnoliopsida</taxon>
        <taxon>eudicotyledons</taxon>
        <taxon>Gunneridae</taxon>
        <taxon>Pentapetalae</taxon>
        <taxon>asterids</taxon>
        <taxon>lamiids</taxon>
        <taxon>Solanales</taxon>
        <taxon>Solanaceae</taxon>
        <taxon>Solanoideae</taxon>
        <taxon>Capsiceae</taxon>
        <taxon>Capsicum</taxon>
    </lineage>
</organism>
<keyword evidence="8" id="KW-1185">Reference proteome</keyword>
<feature type="signal peptide" evidence="5">
    <location>
        <begin position="1"/>
        <end position="20"/>
    </location>
</feature>
<dbReference type="AlphaFoldDB" id="A0A2G3A2C3"/>
<accession>A0A2G3A2C3</accession>
<dbReference type="PANTHER" id="PTHR47849">
    <property type="entry name" value="CHITIN-BINDING LECTIN 1"/>
    <property type="match status" value="1"/>
</dbReference>
<feature type="disulfide bond" evidence="4">
    <location>
        <begin position="67"/>
        <end position="79"/>
    </location>
</feature>
<dbReference type="STRING" id="4072.A0A2G3A2C3"/>
<evidence type="ECO:0000256" key="1">
    <source>
        <dbReference type="ARBA" id="ARBA00022669"/>
    </source>
</evidence>
<gene>
    <name evidence="7" type="ORF">T459_10478</name>
</gene>
<feature type="chain" id="PRO_5013955401" description="Chitin-binding type-1 domain-containing protein" evidence="5">
    <location>
        <begin position="21"/>
        <end position="205"/>
    </location>
</feature>
<dbReference type="InterPro" id="IPR036861">
    <property type="entry name" value="Endochitinase-like_sf"/>
</dbReference>
<dbReference type="CDD" id="cd00035">
    <property type="entry name" value="ChtBD1"/>
    <property type="match status" value="1"/>
</dbReference>
<feature type="disulfide bond" evidence="4">
    <location>
        <begin position="91"/>
        <end position="95"/>
    </location>
</feature>
<evidence type="ECO:0000313" key="7">
    <source>
        <dbReference type="EMBL" id="PHT88372.1"/>
    </source>
</evidence>
<keyword evidence="3 4" id="KW-1015">Disulfide bond</keyword>
<evidence type="ECO:0000313" key="8">
    <source>
        <dbReference type="Proteomes" id="UP000222542"/>
    </source>
</evidence>
<comment type="caution">
    <text evidence="7">The sequence shown here is derived from an EMBL/GenBank/DDBJ whole genome shotgun (WGS) entry which is preliminary data.</text>
</comment>
<feature type="domain" description="Chitin-binding type-1" evidence="6">
    <location>
        <begin position="55"/>
        <end position="97"/>
    </location>
</feature>
<dbReference type="PROSITE" id="PS50941">
    <property type="entry name" value="CHIT_BIND_I_2"/>
    <property type="match status" value="1"/>
</dbReference>
<feature type="disulfide bond" evidence="4">
    <location>
        <begin position="58"/>
        <end position="73"/>
    </location>
</feature>
<dbReference type="SUPFAM" id="SSF57016">
    <property type="entry name" value="Plant lectins/antimicrobial peptides"/>
    <property type="match status" value="1"/>
</dbReference>
<evidence type="ECO:0000256" key="5">
    <source>
        <dbReference type="SAM" id="SignalP"/>
    </source>
</evidence>
<reference evidence="7 8" key="2">
    <citation type="journal article" date="2017" name="Genome Biol.">
        <title>New reference genome sequences of hot pepper reveal the massive evolution of plant disease-resistance genes by retroduplication.</title>
        <authorList>
            <person name="Kim S."/>
            <person name="Park J."/>
            <person name="Yeom S.I."/>
            <person name="Kim Y.M."/>
            <person name="Seo E."/>
            <person name="Kim K.T."/>
            <person name="Kim M.S."/>
            <person name="Lee J.M."/>
            <person name="Cheong K."/>
            <person name="Shin H.S."/>
            <person name="Kim S.B."/>
            <person name="Han K."/>
            <person name="Lee J."/>
            <person name="Park M."/>
            <person name="Lee H.A."/>
            <person name="Lee H.Y."/>
            <person name="Lee Y."/>
            <person name="Oh S."/>
            <person name="Lee J.H."/>
            <person name="Choi E."/>
            <person name="Choi E."/>
            <person name="Lee S.E."/>
            <person name="Jeon J."/>
            <person name="Kim H."/>
            <person name="Choi G."/>
            <person name="Song H."/>
            <person name="Lee J."/>
            <person name="Lee S.C."/>
            <person name="Kwon J.K."/>
            <person name="Lee H.Y."/>
            <person name="Koo N."/>
            <person name="Hong Y."/>
            <person name="Kim R.W."/>
            <person name="Kang W.H."/>
            <person name="Huh J.H."/>
            <person name="Kang B.C."/>
            <person name="Yang T.J."/>
            <person name="Lee Y.H."/>
            <person name="Bennetzen J.L."/>
            <person name="Choi D."/>
        </authorList>
    </citation>
    <scope>NUCLEOTIDE SEQUENCE [LARGE SCALE GENOMIC DNA]</scope>
    <source>
        <strain evidence="8">cv. CM334</strain>
    </source>
</reference>
<evidence type="ECO:0000256" key="2">
    <source>
        <dbReference type="ARBA" id="ARBA00022729"/>
    </source>
</evidence>
<keyword evidence="1 4" id="KW-0147">Chitin-binding</keyword>
<evidence type="ECO:0000256" key="3">
    <source>
        <dbReference type="ARBA" id="ARBA00023157"/>
    </source>
</evidence>
<dbReference type="GO" id="GO:0008061">
    <property type="term" value="F:chitin binding"/>
    <property type="evidence" value="ECO:0007669"/>
    <property type="project" value="UniProtKB-UniRule"/>
</dbReference>
<feature type="disulfide bond" evidence="4">
    <location>
        <begin position="72"/>
        <end position="86"/>
    </location>
</feature>
<proteinExistence type="predicted"/>
<sequence>MREIIISLLALALFLLKVSAKLSDVPFYLPANETFGLELIRERNTSDLAQSLLARSRCGWPAGGRWCPEGQCCNFDGWCGTTSAYCGENMCDFQCPGPIRVRRCGMQAGGRPCPTGQCCRDTVSLVGVEPLQSIVLVKNVKVSEKGHHHPRLHHPHPHHSHRDDAESKLLVEHVLLECAVVYGAGVEPHVTIVVLPTVKVSARAV</sequence>
<dbReference type="EMBL" id="AYRZ02000003">
    <property type="protein sequence ID" value="PHT88372.1"/>
    <property type="molecule type" value="Genomic_DNA"/>
</dbReference>
<dbReference type="Pfam" id="PF00187">
    <property type="entry name" value="Chitin_bind_1"/>
    <property type="match status" value="1"/>
</dbReference>
<protein>
    <recommendedName>
        <fullName evidence="6">Chitin-binding type-1 domain-containing protein</fullName>
    </recommendedName>
</protein>
<reference evidence="7 8" key="1">
    <citation type="journal article" date="2014" name="Nat. Genet.">
        <title>Genome sequence of the hot pepper provides insights into the evolution of pungency in Capsicum species.</title>
        <authorList>
            <person name="Kim S."/>
            <person name="Park M."/>
            <person name="Yeom S.I."/>
            <person name="Kim Y.M."/>
            <person name="Lee J.M."/>
            <person name="Lee H.A."/>
            <person name="Seo E."/>
            <person name="Choi J."/>
            <person name="Cheong K."/>
            <person name="Kim K.T."/>
            <person name="Jung K."/>
            <person name="Lee G.W."/>
            <person name="Oh S.K."/>
            <person name="Bae C."/>
            <person name="Kim S.B."/>
            <person name="Lee H.Y."/>
            <person name="Kim S.Y."/>
            <person name="Kim M.S."/>
            <person name="Kang B.C."/>
            <person name="Jo Y.D."/>
            <person name="Yang H.B."/>
            <person name="Jeong H.J."/>
            <person name="Kang W.H."/>
            <person name="Kwon J.K."/>
            <person name="Shin C."/>
            <person name="Lim J.Y."/>
            <person name="Park J.H."/>
            <person name="Huh J.H."/>
            <person name="Kim J.S."/>
            <person name="Kim B.D."/>
            <person name="Cohen O."/>
            <person name="Paran I."/>
            <person name="Suh M.C."/>
            <person name="Lee S.B."/>
            <person name="Kim Y.K."/>
            <person name="Shin Y."/>
            <person name="Noh S.J."/>
            <person name="Park J."/>
            <person name="Seo Y.S."/>
            <person name="Kwon S.Y."/>
            <person name="Kim H.A."/>
            <person name="Park J.M."/>
            <person name="Kim H.J."/>
            <person name="Choi S.B."/>
            <person name="Bosland P.W."/>
            <person name="Reeves G."/>
            <person name="Jo S.H."/>
            <person name="Lee B.W."/>
            <person name="Cho H.T."/>
            <person name="Choi H.S."/>
            <person name="Lee M.S."/>
            <person name="Yu Y."/>
            <person name="Do Choi Y."/>
            <person name="Park B.S."/>
            <person name="van Deynze A."/>
            <person name="Ashrafi H."/>
            <person name="Hill T."/>
            <person name="Kim W.T."/>
            <person name="Pai H.S."/>
            <person name="Ahn H.K."/>
            <person name="Yeam I."/>
            <person name="Giovannoni J.J."/>
            <person name="Rose J.K."/>
            <person name="Sorensen I."/>
            <person name="Lee S.J."/>
            <person name="Kim R.W."/>
            <person name="Choi I.Y."/>
            <person name="Choi B.S."/>
            <person name="Lim J.S."/>
            <person name="Lee Y.H."/>
            <person name="Choi D."/>
        </authorList>
    </citation>
    <scope>NUCLEOTIDE SEQUENCE [LARGE SCALE GENOMIC DNA]</scope>
    <source>
        <strain evidence="8">cv. CM334</strain>
    </source>
</reference>
<dbReference type="Proteomes" id="UP000222542">
    <property type="component" value="Unassembled WGS sequence"/>
</dbReference>
<evidence type="ECO:0000256" key="4">
    <source>
        <dbReference type="PROSITE-ProRule" id="PRU00261"/>
    </source>
</evidence>